<proteinExistence type="predicted"/>
<dbReference type="KEGG" id="cdet:87937389"/>
<evidence type="ECO:0000256" key="1">
    <source>
        <dbReference type="SAM" id="MobiDB-lite"/>
    </source>
</evidence>
<accession>A0AAX4HYL2</accession>
<sequence>MDGRVSTSGIHPQTAQKAQNGKQEASDGPLPPLSSSSSFSFTSSPAIDRHHHHHHHHHRFEVGRGGGGMQDAAILGGLAADGPGDAGRENLPNIDYPSSRSTRACTLKTDWSTLW</sequence>
<evidence type="ECO:0000313" key="3">
    <source>
        <dbReference type="Proteomes" id="UP001322277"/>
    </source>
</evidence>
<protein>
    <submittedName>
        <fullName evidence="2">Uncharacterized protein</fullName>
    </submittedName>
</protein>
<reference evidence="3" key="1">
    <citation type="journal article" date="2023" name="bioRxiv">
        <title>Complete genome of the Medicago anthracnose fungus, Colletotrichum destructivum, reveals a mini-chromosome-like region within a core chromosome.</title>
        <authorList>
            <person name="Lapalu N."/>
            <person name="Simon A."/>
            <person name="Lu A."/>
            <person name="Plaumann P.-L."/>
            <person name="Amselem J."/>
            <person name="Pigne S."/>
            <person name="Auger A."/>
            <person name="Koch C."/>
            <person name="Dallery J.-F."/>
            <person name="O'Connell R.J."/>
        </authorList>
    </citation>
    <scope>NUCLEOTIDE SEQUENCE [LARGE SCALE GENOMIC DNA]</scope>
    <source>
        <strain evidence="3">CBS 520.97</strain>
    </source>
</reference>
<feature type="compositionally biased region" description="Low complexity" evidence="1">
    <location>
        <begin position="71"/>
        <end position="83"/>
    </location>
</feature>
<evidence type="ECO:0000313" key="2">
    <source>
        <dbReference type="EMBL" id="WQF75872.1"/>
    </source>
</evidence>
<gene>
    <name evidence="2" type="ORF">CDEST_00886</name>
</gene>
<dbReference type="AlphaFoldDB" id="A0AAX4HYL2"/>
<dbReference type="GeneID" id="87937389"/>
<organism evidence="2 3">
    <name type="scientific">Colletotrichum destructivum</name>
    <dbReference type="NCBI Taxonomy" id="34406"/>
    <lineage>
        <taxon>Eukaryota</taxon>
        <taxon>Fungi</taxon>
        <taxon>Dikarya</taxon>
        <taxon>Ascomycota</taxon>
        <taxon>Pezizomycotina</taxon>
        <taxon>Sordariomycetes</taxon>
        <taxon>Hypocreomycetidae</taxon>
        <taxon>Glomerellales</taxon>
        <taxon>Glomerellaceae</taxon>
        <taxon>Colletotrichum</taxon>
        <taxon>Colletotrichum destructivum species complex</taxon>
    </lineage>
</organism>
<dbReference type="EMBL" id="CP137305">
    <property type="protein sequence ID" value="WQF75872.1"/>
    <property type="molecule type" value="Genomic_DNA"/>
</dbReference>
<name>A0AAX4HYL2_9PEZI</name>
<feature type="region of interest" description="Disordered" evidence="1">
    <location>
        <begin position="1"/>
        <end position="102"/>
    </location>
</feature>
<dbReference type="RefSeq" id="XP_062773096.1">
    <property type="nucleotide sequence ID" value="XM_062917045.1"/>
</dbReference>
<dbReference type="Proteomes" id="UP001322277">
    <property type="component" value="Chromosome 1"/>
</dbReference>
<keyword evidence="3" id="KW-1185">Reference proteome</keyword>
<feature type="compositionally biased region" description="Basic residues" evidence="1">
    <location>
        <begin position="49"/>
        <end position="59"/>
    </location>
</feature>
<feature type="compositionally biased region" description="Low complexity" evidence="1">
    <location>
        <begin position="33"/>
        <end position="45"/>
    </location>
</feature>
<feature type="compositionally biased region" description="Polar residues" evidence="1">
    <location>
        <begin position="1"/>
        <end position="23"/>
    </location>
</feature>